<dbReference type="AlphaFoldDB" id="A0A9W4UTQ0"/>
<proteinExistence type="predicted"/>
<keyword evidence="2" id="KW-1185">Reference proteome</keyword>
<dbReference type="EMBL" id="CAOQHR010000013">
    <property type="protein sequence ID" value="CAI6342166.1"/>
    <property type="molecule type" value="Genomic_DNA"/>
</dbReference>
<sequence>MYRVFRISSTSSSAVLSSNHHREPHILVVRFLSARITSSLHDPLCMISVHRSSCDLRTQ</sequence>
<evidence type="ECO:0000313" key="1">
    <source>
        <dbReference type="EMBL" id="CAI6342166.1"/>
    </source>
</evidence>
<organism evidence="1 2">
    <name type="scientific">Periconia digitata</name>
    <dbReference type="NCBI Taxonomy" id="1303443"/>
    <lineage>
        <taxon>Eukaryota</taxon>
        <taxon>Fungi</taxon>
        <taxon>Dikarya</taxon>
        <taxon>Ascomycota</taxon>
        <taxon>Pezizomycotina</taxon>
        <taxon>Dothideomycetes</taxon>
        <taxon>Pleosporomycetidae</taxon>
        <taxon>Pleosporales</taxon>
        <taxon>Massarineae</taxon>
        <taxon>Periconiaceae</taxon>
        <taxon>Periconia</taxon>
    </lineage>
</organism>
<protein>
    <submittedName>
        <fullName evidence="1">Uncharacterized protein</fullName>
    </submittedName>
</protein>
<gene>
    <name evidence="1" type="ORF">PDIGIT_LOCUS15371</name>
</gene>
<dbReference type="Proteomes" id="UP001152607">
    <property type="component" value="Unassembled WGS sequence"/>
</dbReference>
<comment type="caution">
    <text evidence="1">The sequence shown here is derived from an EMBL/GenBank/DDBJ whole genome shotgun (WGS) entry which is preliminary data.</text>
</comment>
<reference evidence="1" key="1">
    <citation type="submission" date="2023-01" db="EMBL/GenBank/DDBJ databases">
        <authorList>
            <person name="Van Ghelder C."/>
            <person name="Rancurel C."/>
        </authorList>
    </citation>
    <scope>NUCLEOTIDE SEQUENCE</scope>
    <source>
        <strain evidence="1">CNCM I-4278</strain>
    </source>
</reference>
<evidence type="ECO:0000313" key="2">
    <source>
        <dbReference type="Proteomes" id="UP001152607"/>
    </source>
</evidence>
<accession>A0A9W4UTQ0</accession>
<name>A0A9W4UTQ0_9PLEO</name>